<reference evidence="2 3" key="1">
    <citation type="journal article" date="2018" name="Harmful Algae">
        <title>The highly heterogeneous methylated genomes and diverse restriction-modification systems of bloom-forming Microcystis.</title>
        <authorList>
            <person name="Zhao L."/>
            <person name="Song Y."/>
            <person name="Li L."/>
            <person name="Gan N."/>
            <person name="Brand J.J."/>
            <person name="Song L."/>
        </authorList>
    </citation>
    <scope>NUCLEOTIDE SEQUENCE [LARGE SCALE GENOMIC DNA]</scope>
    <source>
        <strain evidence="2 3">PCC 7806SL</strain>
    </source>
</reference>
<dbReference type="AlphaFoldDB" id="A0AB33BY92"/>
<keyword evidence="3" id="KW-1185">Reference proteome</keyword>
<protein>
    <submittedName>
        <fullName evidence="2">Uncharacterized protein</fullName>
    </submittedName>
</protein>
<sequence length="211" mass="24787">MQFLNQFMTNIQISLNWFVSNSEVIRNVAQTLQSIVTIVGIFATAIWFLRKRQIQPKAIITHKITHHCIHSNMLLNNKILLIRIIAKIENIGNVLIKIDHVEARINWVSPIIEDVIYSIQEAERFENLQINFPGIYSKKVDLKKGEIIVIEPGESDEIYCDFIHRTDKYPEKIKTIMIYFYARNIKSHGQLMGWSFEECYNFDDRPENGEF</sequence>
<organism evidence="2 3">
    <name type="scientific">Microcystis aeruginosa PCC 7806SL</name>
    <dbReference type="NCBI Taxonomy" id="1903187"/>
    <lineage>
        <taxon>Bacteria</taxon>
        <taxon>Bacillati</taxon>
        <taxon>Cyanobacteriota</taxon>
        <taxon>Cyanophyceae</taxon>
        <taxon>Oscillatoriophycideae</taxon>
        <taxon>Chroococcales</taxon>
        <taxon>Microcystaceae</taxon>
        <taxon>Microcystis</taxon>
    </lineage>
</organism>
<evidence type="ECO:0000256" key="1">
    <source>
        <dbReference type="SAM" id="Phobius"/>
    </source>
</evidence>
<feature type="transmembrane region" description="Helical" evidence="1">
    <location>
        <begin position="31"/>
        <end position="49"/>
    </location>
</feature>
<proteinExistence type="predicted"/>
<evidence type="ECO:0000313" key="2">
    <source>
        <dbReference type="EMBL" id="ARI83006.1"/>
    </source>
</evidence>
<dbReference type="Proteomes" id="UP000192439">
    <property type="component" value="Chromosome"/>
</dbReference>
<keyword evidence="1" id="KW-1133">Transmembrane helix</keyword>
<accession>A0AB33BY92</accession>
<name>A0AB33BY92_MICA7</name>
<evidence type="ECO:0000313" key="3">
    <source>
        <dbReference type="Proteomes" id="UP000192439"/>
    </source>
</evidence>
<keyword evidence="1" id="KW-0812">Transmembrane</keyword>
<dbReference type="EMBL" id="CP020771">
    <property type="protein sequence ID" value="ARI83006.1"/>
    <property type="molecule type" value="Genomic_DNA"/>
</dbReference>
<keyword evidence="1" id="KW-0472">Membrane</keyword>
<gene>
    <name evidence="2" type="ORF">BH695_3727</name>
</gene>